<reference evidence="1 2" key="1">
    <citation type="submission" date="2015-01" db="EMBL/GenBank/DDBJ databases">
        <title>The Genome Sequence of Exophiala xenobiotica CBS118157.</title>
        <authorList>
            <consortium name="The Broad Institute Genomics Platform"/>
            <person name="Cuomo C."/>
            <person name="de Hoog S."/>
            <person name="Gorbushina A."/>
            <person name="Stielow B."/>
            <person name="Teixiera M."/>
            <person name="Abouelleil A."/>
            <person name="Chapman S.B."/>
            <person name="Priest M."/>
            <person name="Young S.K."/>
            <person name="Wortman J."/>
            <person name="Nusbaum C."/>
            <person name="Birren B."/>
        </authorList>
    </citation>
    <scope>NUCLEOTIDE SEQUENCE [LARGE SCALE GENOMIC DNA]</scope>
    <source>
        <strain evidence="1 2">CBS 118157</strain>
    </source>
</reference>
<organism evidence="1 2">
    <name type="scientific">Exophiala xenobiotica</name>
    <dbReference type="NCBI Taxonomy" id="348802"/>
    <lineage>
        <taxon>Eukaryota</taxon>
        <taxon>Fungi</taxon>
        <taxon>Dikarya</taxon>
        <taxon>Ascomycota</taxon>
        <taxon>Pezizomycotina</taxon>
        <taxon>Eurotiomycetes</taxon>
        <taxon>Chaetothyriomycetidae</taxon>
        <taxon>Chaetothyriales</taxon>
        <taxon>Herpotrichiellaceae</taxon>
        <taxon>Exophiala</taxon>
    </lineage>
</organism>
<evidence type="ECO:0000313" key="2">
    <source>
        <dbReference type="Proteomes" id="UP000054342"/>
    </source>
</evidence>
<protein>
    <recommendedName>
        <fullName evidence="3">Condensation domain-containing protein</fullName>
    </recommendedName>
</protein>
<gene>
    <name evidence="1" type="ORF">PV05_00129</name>
</gene>
<dbReference type="HOGENOM" id="CLU_029138_1_0_1"/>
<keyword evidence="2" id="KW-1185">Reference proteome</keyword>
<accession>A0A0D2EVV4</accession>
<dbReference type="PANTHER" id="PTHR42034">
    <property type="entry name" value="CHROMOSOME 7, WHOLE GENOME SHOTGUN SEQUENCE-RELATED"/>
    <property type="match status" value="1"/>
</dbReference>
<dbReference type="InterPro" id="IPR023213">
    <property type="entry name" value="CAT-like_dom_sf"/>
</dbReference>
<dbReference type="EMBL" id="KN847317">
    <property type="protein sequence ID" value="KIW59863.1"/>
    <property type="molecule type" value="Genomic_DNA"/>
</dbReference>
<evidence type="ECO:0000313" key="1">
    <source>
        <dbReference type="EMBL" id="KIW59863.1"/>
    </source>
</evidence>
<proteinExistence type="predicted"/>
<dbReference type="Gene3D" id="3.30.559.10">
    <property type="entry name" value="Chloramphenicol acetyltransferase-like domain"/>
    <property type="match status" value="1"/>
</dbReference>
<dbReference type="RefSeq" id="XP_013320447.1">
    <property type="nucleotide sequence ID" value="XM_013464993.1"/>
</dbReference>
<dbReference type="SUPFAM" id="SSF52777">
    <property type="entry name" value="CoA-dependent acyltransferases"/>
    <property type="match status" value="1"/>
</dbReference>
<dbReference type="OrthoDB" id="2548233at2759"/>
<dbReference type="PANTHER" id="PTHR42034:SF1">
    <property type="entry name" value="CONDENSATION DOMAIN-CONTAINING PROTEIN"/>
    <property type="match status" value="1"/>
</dbReference>
<sequence>MSYIETSTGLYRRPLSLSEKGMVAAVGAFRPSPRELIKIYAFADFTVTQSAQTVEKVVSAFASAWKALRLLRSPDIATSFEDGFKLYHVPSPEAFEAWLSRTFIVSEAGTSVQSAVRAMQQRIELLPAIQLIPHATEDGTFQGTLILSISHWRTEASGAFKTLNQLFDYAADLLSGTATTEALSRHHLGDEACLLTPATEDILMPDRQSTPEAKTRVEKRFDNYYSKLPCIDFPMQGSPSDPFSTAKEIRHTYNPSTTGNLRAACKAHGITITSAVHSAYLGAVWTFAPSEHANRNYASLMPAQVRTRLPPSSPYRDQGCWSAAQMLMLTLPPNQNFLARARDLRSQYKLADQESWWYEDALETSEQVSQLAVKTPAGQPVSFPWFTGLGLLDGETIVPEHGDIKVDDVDFFADPLSPGIVLRVWTFKERLNIHVVWNAAYHTDEQLRRLMDAIHKSLAADLGVKVEVEMTEDKEY</sequence>
<evidence type="ECO:0008006" key="3">
    <source>
        <dbReference type="Google" id="ProtNLM"/>
    </source>
</evidence>
<dbReference type="Proteomes" id="UP000054342">
    <property type="component" value="Unassembled WGS sequence"/>
</dbReference>
<dbReference type="AlphaFoldDB" id="A0A0D2EVV4"/>
<dbReference type="Gene3D" id="3.30.559.30">
    <property type="entry name" value="Nonribosomal peptide synthetase, condensation domain"/>
    <property type="match status" value="1"/>
</dbReference>
<name>A0A0D2EVV4_9EURO</name>
<dbReference type="STRING" id="348802.A0A0D2EVV4"/>
<dbReference type="GeneID" id="25322037"/>